<feature type="transmembrane region" description="Helical" evidence="1">
    <location>
        <begin position="118"/>
        <end position="141"/>
    </location>
</feature>
<keyword evidence="1" id="KW-0472">Membrane</keyword>
<evidence type="ECO:0000256" key="1">
    <source>
        <dbReference type="SAM" id="Phobius"/>
    </source>
</evidence>
<sequence>MTDHVPVALRSLWHELPLLAVTGVLTCTAYAAVVALMPGMTPSSVLLAALVVSPVWAGVVATTDSVVQGGPGGVLLLLRNLRRHWAAGLKVGLVAGAVAALALVNWELYTATGSSLLLVPLAVSGCSTVLAVLAAFCAFSLRVTAGLRGKPLWLTALAVVARSPWVPLGVLSVVVVALLLGTSVTASLLLLAPGPVALFASAGTWTVYRTENLHALHR</sequence>
<feature type="transmembrane region" description="Helical" evidence="1">
    <location>
        <begin position="186"/>
        <end position="208"/>
    </location>
</feature>
<keyword evidence="1" id="KW-0812">Transmembrane</keyword>
<evidence type="ECO:0000313" key="3">
    <source>
        <dbReference type="Proteomes" id="UP001500393"/>
    </source>
</evidence>
<accession>A0ABN2CYN7</accession>
<proteinExistence type="predicted"/>
<protein>
    <recommendedName>
        <fullName evidence="4">Membrane protein YesL</fullName>
    </recommendedName>
</protein>
<gene>
    <name evidence="2" type="ORF">GCM10009789_20590</name>
</gene>
<feature type="transmembrane region" description="Helical" evidence="1">
    <location>
        <begin position="87"/>
        <end position="106"/>
    </location>
</feature>
<reference evidence="2 3" key="1">
    <citation type="journal article" date="2019" name="Int. J. Syst. Evol. Microbiol.">
        <title>The Global Catalogue of Microorganisms (GCM) 10K type strain sequencing project: providing services to taxonomists for standard genome sequencing and annotation.</title>
        <authorList>
            <consortium name="The Broad Institute Genomics Platform"/>
            <consortium name="The Broad Institute Genome Sequencing Center for Infectious Disease"/>
            <person name="Wu L."/>
            <person name="Ma J."/>
        </authorList>
    </citation>
    <scope>NUCLEOTIDE SEQUENCE [LARGE SCALE GENOMIC DNA]</scope>
    <source>
        <strain evidence="2 3">JCM 14969</strain>
    </source>
</reference>
<keyword evidence="3" id="KW-1185">Reference proteome</keyword>
<comment type="caution">
    <text evidence="2">The sequence shown here is derived from an EMBL/GenBank/DDBJ whole genome shotgun (WGS) entry which is preliminary data.</text>
</comment>
<organism evidence="2 3">
    <name type="scientific">Kribbella sancticallisti</name>
    <dbReference type="NCBI Taxonomy" id="460087"/>
    <lineage>
        <taxon>Bacteria</taxon>
        <taxon>Bacillati</taxon>
        <taxon>Actinomycetota</taxon>
        <taxon>Actinomycetes</taxon>
        <taxon>Propionibacteriales</taxon>
        <taxon>Kribbellaceae</taxon>
        <taxon>Kribbella</taxon>
    </lineage>
</organism>
<evidence type="ECO:0000313" key="2">
    <source>
        <dbReference type="EMBL" id="GAA1566983.1"/>
    </source>
</evidence>
<feature type="transmembrane region" description="Helical" evidence="1">
    <location>
        <begin position="12"/>
        <end position="33"/>
    </location>
</feature>
<dbReference type="EMBL" id="BAAAOS010000017">
    <property type="protein sequence ID" value="GAA1566983.1"/>
    <property type="molecule type" value="Genomic_DNA"/>
</dbReference>
<name>A0ABN2CYN7_9ACTN</name>
<dbReference type="RefSeq" id="WP_344212274.1">
    <property type="nucleotide sequence ID" value="NZ_BAAAOS010000017.1"/>
</dbReference>
<feature type="transmembrane region" description="Helical" evidence="1">
    <location>
        <begin position="45"/>
        <end position="67"/>
    </location>
</feature>
<feature type="transmembrane region" description="Helical" evidence="1">
    <location>
        <begin position="153"/>
        <end position="180"/>
    </location>
</feature>
<evidence type="ECO:0008006" key="4">
    <source>
        <dbReference type="Google" id="ProtNLM"/>
    </source>
</evidence>
<dbReference type="Proteomes" id="UP001500393">
    <property type="component" value="Unassembled WGS sequence"/>
</dbReference>
<keyword evidence="1" id="KW-1133">Transmembrane helix</keyword>